<dbReference type="Pfam" id="PF00704">
    <property type="entry name" value="Glyco_hydro_18"/>
    <property type="match status" value="1"/>
</dbReference>
<dbReference type="OrthoDB" id="73875at2759"/>
<accession>A0A0J6YEJ8</accession>
<keyword evidence="10" id="KW-0624">Polysaccharide degradation</keyword>
<keyword evidence="7" id="KW-0843">Virulence</keyword>
<feature type="domain" description="GH18" evidence="12">
    <location>
        <begin position="1"/>
        <end position="356"/>
    </location>
</feature>
<evidence type="ECO:0000256" key="8">
    <source>
        <dbReference type="ARBA" id="ARBA00023277"/>
    </source>
</evidence>
<gene>
    <name evidence="13" type="ORF">CIRG_05150</name>
</gene>
<dbReference type="InterPro" id="IPR001223">
    <property type="entry name" value="Glyco_hydro18_cat"/>
</dbReference>
<dbReference type="InterPro" id="IPR001579">
    <property type="entry name" value="Glyco_hydro_18_chit_AS"/>
</dbReference>
<dbReference type="PROSITE" id="PS01095">
    <property type="entry name" value="GH18_1"/>
    <property type="match status" value="1"/>
</dbReference>
<name>A0A0J6YEJ8_COCIT</name>
<dbReference type="InterPro" id="IPR029070">
    <property type="entry name" value="Chitinase_insertion_sf"/>
</dbReference>
<evidence type="ECO:0000256" key="10">
    <source>
        <dbReference type="ARBA" id="ARBA00023326"/>
    </source>
</evidence>
<dbReference type="InterPro" id="IPR053214">
    <property type="entry name" value="LysM12-like"/>
</dbReference>
<dbReference type="PROSITE" id="PS51910">
    <property type="entry name" value="GH18_2"/>
    <property type="match status" value="1"/>
</dbReference>
<dbReference type="EMBL" id="DS028095">
    <property type="protein sequence ID" value="KMP05469.1"/>
    <property type="molecule type" value="Genomic_DNA"/>
</dbReference>
<organism evidence="13 14">
    <name type="scientific">Coccidioides immitis RMSCC 2394</name>
    <dbReference type="NCBI Taxonomy" id="404692"/>
    <lineage>
        <taxon>Eukaryota</taxon>
        <taxon>Fungi</taxon>
        <taxon>Dikarya</taxon>
        <taxon>Ascomycota</taxon>
        <taxon>Pezizomycotina</taxon>
        <taxon>Eurotiomycetes</taxon>
        <taxon>Eurotiomycetidae</taxon>
        <taxon>Onygenales</taxon>
        <taxon>Onygenaceae</taxon>
        <taxon>Coccidioides</taxon>
    </lineage>
</organism>
<dbReference type="SMART" id="SM00636">
    <property type="entry name" value="Glyco_18"/>
    <property type="match status" value="1"/>
</dbReference>
<reference evidence="14" key="1">
    <citation type="journal article" date="2010" name="Genome Res.">
        <title>Population genomic sequencing of Coccidioides fungi reveals recent hybridization and transposon control.</title>
        <authorList>
            <person name="Neafsey D.E."/>
            <person name="Barker B.M."/>
            <person name="Sharpton T.J."/>
            <person name="Stajich J.E."/>
            <person name="Park D.J."/>
            <person name="Whiston E."/>
            <person name="Hung C.-Y."/>
            <person name="McMahan C."/>
            <person name="White J."/>
            <person name="Sykes S."/>
            <person name="Heiman D."/>
            <person name="Young S."/>
            <person name="Zeng Q."/>
            <person name="Abouelleil A."/>
            <person name="Aftuck L."/>
            <person name="Bessette D."/>
            <person name="Brown A."/>
            <person name="FitzGerald M."/>
            <person name="Lui A."/>
            <person name="Macdonald J.P."/>
            <person name="Priest M."/>
            <person name="Orbach M.J."/>
            <person name="Galgiani J.N."/>
            <person name="Kirkland T.N."/>
            <person name="Cole G.T."/>
            <person name="Birren B.W."/>
            <person name="Henn M.R."/>
            <person name="Taylor J.W."/>
            <person name="Rounsley S.D."/>
        </authorList>
    </citation>
    <scope>NUCLEOTIDE SEQUENCE [LARGE SCALE GENOMIC DNA]</scope>
    <source>
        <strain evidence="14">RMSCC 2394</strain>
    </source>
</reference>
<dbReference type="SUPFAM" id="SSF51445">
    <property type="entry name" value="(Trans)glycosidases"/>
    <property type="match status" value="1"/>
</dbReference>
<dbReference type="Gene3D" id="3.10.50.10">
    <property type="match status" value="1"/>
</dbReference>
<dbReference type="PANTHER" id="PTHR47700:SF2">
    <property type="entry name" value="CHITINASE"/>
    <property type="match status" value="1"/>
</dbReference>
<keyword evidence="6" id="KW-0146">Chitin degradation</keyword>
<comment type="catalytic activity">
    <reaction evidence="1">
        <text>Random endo-hydrolysis of N-acetyl-beta-D-glucosaminide (1-&gt;4)-beta-linkages in chitin and chitodextrins.</text>
        <dbReference type="EC" id="3.2.1.14"/>
    </reaction>
</comment>
<dbReference type="InterPro" id="IPR011583">
    <property type="entry name" value="Chitinase_II/V-like_cat"/>
</dbReference>
<dbReference type="EC" id="3.2.1.14" evidence="3"/>
<dbReference type="GO" id="GO:0006032">
    <property type="term" value="P:chitin catabolic process"/>
    <property type="evidence" value="ECO:0007669"/>
    <property type="project" value="UniProtKB-KW"/>
</dbReference>
<sequence>MFVVASMAFVGQPKNFVETKKSRLPSALPRRLYIELSAIMRALERADPAMRYEIGLYERVTSLKNQDPMLRVNIALGGWTFNDPGPTASTFSDLARSEENQKKCFKSLISFMATYDFDGVDLDWEYPVDADRGGRPEDFGNFPKFMANLKKALKSTSGRDELSVTLPASYWYLQHFDLKKLSPHVDYFNIMSYDLHGTWDKGNKWTGNFLNAHTDLTEIDQALNLICRNNIDPGKVVMGLGFYGRAFTVETKSCVEPGCFFASGADPGPCSSEAGVLLNNEIDDIMRTKNIKPTFDEEAAVKILTWDDQWVSFDDEETLALKTDYARLRCLGGSWCGPSATTQRITNTLKHLPKALTGHLSLVFLSTMVKTCMSQSRNPSRSVNGLRVVNHYPSGYHMVDRLDKEARDGEMMLDETGCPRGGGVHVWCCPNSYGTVKCGWYRHNNGKCSNECPRGQIEIGSNSMYCNNLNYQAACCEFEKRSMHLYTNLEWSKHPDCDSGVCPFVDQDKDQVLTCSRTGSGGATCKAKWITRTRYPQIDDYESRAL</sequence>
<proteinExistence type="inferred from homology"/>
<evidence type="ECO:0000313" key="14">
    <source>
        <dbReference type="Proteomes" id="UP000054565"/>
    </source>
</evidence>
<evidence type="ECO:0000259" key="12">
    <source>
        <dbReference type="PROSITE" id="PS51910"/>
    </source>
</evidence>
<dbReference type="GO" id="GO:0008061">
    <property type="term" value="F:chitin binding"/>
    <property type="evidence" value="ECO:0007669"/>
    <property type="project" value="UniProtKB-KW"/>
</dbReference>
<evidence type="ECO:0000256" key="1">
    <source>
        <dbReference type="ARBA" id="ARBA00000822"/>
    </source>
</evidence>
<dbReference type="PANTHER" id="PTHR47700">
    <property type="entry name" value="V CHITINASE, PUTATIVE (AFU_ORTHOLOGUE AFUA_6G13720)-RELATED"/>
    <property type="match status" value="1"/>
</dbReference>
<dbReference type="SUPFAM" id="SSF54556">
    <property type="entry name" value="Chitinase insertion domain"/>
    <property type="match status" value="1"/>
</dbReference>
<dbReference type="Proteomes" id="UP000054565">
    <property type="component" value="Unassembled WGS sequence"/>
</dbReference>
<dbReference type="GO" id="GO:0000272">
    <property type="term" value="P:polysaccharide catabolic process"/>
    <property type="evidence" value="ECO:0007669"/>
    <property type="project" value="UniProtKB-KW"/>
</dbReference>
<protein>
    <recommendedName>
        <fullName evidence="3">chitinase</fullName>
        <ecNumber evidence="3">3.2.1.14</ecNumber>
    </recommendedName>
</protein>
<dbReference type="STRING" id="404692.A0A0J6YEJ8"/>
<evidence type="ECO:0000256" key="3">
    <source>
        <dbReference type="ARBA" id="ARBA00012729"/>
    </source>
</evidence>
<keyword evidence="8" id="KW-0119">Carbohydrate metabolism</keyword>
<evidence type="ECO:0000256" key="9">
    <source>
        <dbReference type="ARBA" id="ARBA00023295"/>
    </source>
</evidence>
<evidence type="ECO:0000256" key="11">
    <source>
        <dbReference type="RuleBase" id="RU000489"/>
    </source>
</evidence>
<comment type="similarity">
    <text evidence="2">Belongs to the glycosyl hydrolase 18 family. Chitinase class V subfamily.</text>
</comment>
<evidence type="ECO:0000256" key="4">
    <source>
        <dbReference type="ARBA" id="ARBA00022669"/>
    </source>
</evidence>
<evidence type="ECO:0000256" key="6">
    <source>
        <dbReference type="ARBA" id="ARBA00023024"/>
    </source>
</evidence>
<evidence type="ECO:0000256" key="2">
    <source>
        <dbReference type="ARBA" id="ARBA00008682"/>
    </source>
</evidence>
<dbReference type="Gene3D" id="3.20.20.80">
    <property type="entry name" value="Glycosidases"/>
    <property type="match status" value="1"/>
</dbReference>
<dbReference type="GO" id="GO:0008843">
    <property type="term" value="F:endochitinase activity"/>
    <property type="evidence" value="ECO:0007669"/>
    <property type="project" value="UniProtKB-EC"/>
</dbReference>
<dbReference type="InterPro" id="IPR017853">
    <property type="entry name" value="GH"/>
</dbReference>
<evidence type="ECO:0000256" key="7">
    <source>
        <dbReference type="ARBA" id="ARBA00023026"/>
    </source>
</evidence>
<evidence type="ECO:0000256" key="5">
    <source>
        <dbReference type="ARBA" id="ARBA00022801"/>
    </source>
</evidence>
<evidence type="ECO:0000313" key="13">
    <source>
        <dbReference type="EMBL" id="KMP05469.1"/>
    </source>
</evidence>
<keyword evidence="4" id="KW-0147">Chitin-binding</keyword>
<keyword evidence="5 11" id="KW-0378">Hydrolase</keyword>
<dbReference type="AlphaFoldDB" id="A0A0J6YEJ8"/>
<keyword evidence="9 11" id="KW-0326">Glycosidase</keyword>